<accession>A0AAW2G4X8</accession>
<proteinExistence type="predicted"/>
<evidence type="ECO:0000313" key="3">
    <source>
        <dbReference type="Proteomes" id="UP001430953"/>
    </source>
</evidence>
<comment type="caution">
    <text evidence="2">The sequence shown here is derived from an EMBL/GenBank/DDBJ whole genome shotgun (WGS) entry which is preliminary data.</text>
</comment>
<dbReference type="AlphaFoldDB" id="A0AAW2G4X8"/>
<organism evidence="2 3">
    <name type="scientific">Cardiocondyla obscurior</name>
    <dbReference type="NCBI Taxonomy" id="286306"/>
    <lineage>
        <taxon>Eukaryota</taxon>
        <taxon>Metazoa</taxon>
        <taxon>Ecdysozoa</taxon>
        <taxon>Arthropoda</taxon>
        <taxon>Hexapoda</taxon>
        <taxon>Insecta</taxon>
        <taxon>Pterygota</taxon>
        <taxon>Neoptera</taxon>
        <taxon>Endopterygota</taxon>
        <taxon>Hymenoptera</taxon>
        <taxon>Apocrita</taxon>
        <taxon>Aculeata</taxon>
        <taxon>Formicoidea</taxon>
        <taxon>Formicidae</taxon>
        <taxon>Myrmicinae</taxon>
        <taxon>Cardiocondyla</taxon>
    </lineage>
</organism>
<keyword evidence="1" id="KW-0732">Signal</keyword>
<dbReference type="Proteomes" id="UP001430953">
    <property type="component" value="Unassembled WGS sequence"/>
</dbReference>
<evidence type="ECO:0000313" key="2">
    <source>
        <dbReference type="EMBL" id="KAL0121582.1"/>
    </source>
</evidence>
<protein>
    <recommendedName>
        <fullName evidence="4">Secreted protein</fullName>
    </recommendedName>
</protein>
<evidence type="ECO:0008006" key="4">
    <source>
        <dbReference type="Google" id="ProtNLM"/>
    </source>
</evidence>
<feature type="signal peptide" evidence="1">
    <location>
        <begin position="1"/>
        <end position="18"/>
    </location>
</feature>
<keyword evidence="3" id="KW-1185">Reference proteome</keyword>
<name>A0AAW2G4X8_9HYME</name>
<evidence type="ECO:0000256" key="1">
    <source>
        <dbReference type="SAM" id="SignalP"/>
    </source>
</evidence>
<dbReference type="EMBL" id="JADYXP020000006">
    <property type="protein sequence ID" value="KAL0121582.1"/>
    <property type="molecule type" value="Genomic_DNA"/>
</dbReference>
<gene>
    <name evidence="2" type="ORF">PUN28_006835</name>
</gene>
<feature type="chain" id="PRO_5043363066" description="Secreted protein" evidence="1">
    <location>
        <begin position="19"/>
        <end position="141"/>
    </location>
</feature>
<reference evidence="2 3" key="1">
    <citation type="submission" date="2023-03" db="EMBL/GenBank/DDBJ databases">
        <title>High recombination rates correlate with genetic variation in Cardiocondyla obscurior ants.</title>
        <authorList>
            <person name="Errbii M."/>
        </authorList>
    </citation>
    <scope>NUCLEOTIDE SEQUENCE [LARGE SCALE GENOMIC DNA]</scope>
    <source>
        <strain evidence="2">Alpha-2009</strain>
        <tissue evidence="2">Whole body</tissue>
    </source>
</reference>
<sequence length="141" mass="16003">MFFLFFFFLFLFTPDRYGALHSCIKSEESQRKARISAPRCHQPSAPPRSLTPSLLRCIFSISSLFRQFLSFSLRCLPVQGLSLHLFYFFLLSLPFPRSSYQPYRGFTVGPAHPRASDFPLPPSLFGGDSLSLIAIAEDNSI</sequence>